<dbReference type="CTD" id="20325662"/>
<dbReference type="GeneID" id="20325662"/>
<protein>
    <submittedName>
        <fullName evidence="1">Uncharacterized protein</fullName>
    </submittedName>
</protein>
<dbReference type="KEGG" id="ovi:T265_11494"/>
<gene>
    <name evidence="1" type="ORF">T265_11494</name>
</gene>
<dbReference type="RefSeq" id="XP_009176427.1">
    <property type="nucleotide sequence ID" value="XM_009178163.1"/>
</dbReference>
<evidence type="ECO:0000313" key="1">
    <source>
        <dbReference type="EMBL" id="KER19828.1"/>
    </source>
</evidence>
<organism evidence="1 2">
    <name type="scientific">Opisthorchis viverrini</name>
    <name type="common">Southeast Asian liver fluke</name>
    <dbReference type="NCBI Taxonomy" id="6198"/>
    <lineage>
        <taxon>Eukaryota</taxon>
        <taxon>Metazoa</taxon>
        <taxon>Spiralia</taxon>
        <taxon>Lophotrochozoa</taxon>
        <taxon>Platyhelminthes</taxon>
        <taxon>Trematoda</taxon>
        <taxon>Digenea</taxon>
        <taxon>Opisthorchiida</taxon>
        <taxon>Opisthorchiata</taxon>
        <taxon>Opisthorchiidae</taxon>
        <taxon>Opisthorchis</taxon>
    </lineage>
</organism>
<dbReference type="AlphaFoldDB" id="A0A074YYT7"/>
<keyword evidence="2" id="KW-1185">Reference proteome</keyword>
<name>A0A074YYT7_OPIVI</name>
<proteinExistence type="predicted"/>
<accession>A0A074YYT7</accession>
<evidence type="ECO:0000313" key="2">
    <source>
        <dbReference type="Proteomes" id="UP000054324"/>
    </source>
</evidence>
<dbReference type="Proteomes" id="UP000054324">
    <property type="component" value="Unassembled WGS sequence"/>
</dbReference>
<dbReference type="EMBL" id="KL597132">
    <property type="protein sequence ID" value="KER19828.1"/>
    <property type="molecule type" value="Genomic_DNA"/>
</dbReference>
<reference evidence="1 2" key="1">
    <citation type="submission" date="2013-11" db="EMBL/GenBank/DDBJ databases">
        <title>Opisthorchis viverrini - life in the bile duct.</title>
        <authorList>
            <person name="Young N.D."/>
            <person name="Nagarajan N."/>
            <person name="Lin S.J."/>
            <person name="Korhonen P.K."/>
            <person name="Jex A.R."/>
            <person name="Hall R.S."/>
            <person name="Safavi-Hemami H."/>
            <person name="Kaewkong W."/>
            <person name="Bertrand D."/>
            <person name="Gao S."/>
            <person name="Seet Q."/>
            <person name="Wongkham S."/>
            <person name="Teh B.T."/>
            <person name="Wongkham C."/>
            <person name="Intapan P.M."/>
            <person name="Maleewong W."/>
            <person name="Yang X."/>
            <person name="Hu M."/>
            <person name="Wang Z."/>
            <person name="Hofmann A."/>
            <person name="Sternberg P.W."/>
            <person name="Tan P."/>
            <person name="Wang J."/>
            <person name="Gasser R.B."/>
        </authorList>
    </citation>
    <scope>NUCLEOTIDE SEQUENCE [LARGE SCALE GENOMIC DNA]</scope>
</reference>
<sequence length="128" mass="14268">MAVTLIGDERRDKAFVFRDIGGRCSSDQLTTLFSTAGNCTRAKRRNQLYSHWMRKSRKQLALCARKTGKQHLGGNYYYLTLESPPTPLNCVRLATWSSNGWAMFMANEASVGVTKSNAEATASAVERN</sequence>